<keyword evidence="2" id="KW-1185">Reference proteome</keyword>
<dbReference type="RefSeq" id="WP_229516119.1">
    <property type="nucleotide sequence ID" value="NZ_AP024957.1"/>
</dbReference>
<reference evidence="1 2" key="1">
    <citation type="journal article" date="2022" name="Front. Microbiol.">
        <title>Identification and characterization of a novel class of self-sufficient cytochrome P450 hydroxylase involved in cyclohexanecarboxylate degradation in Paraburkholderia terrae strain KU-64.</title>
        <authorList>
            <person name="Yamamoto T."/>
            <person name="Hasegawa Y."/>
            <person name="Iwaki H."/>
        </authorList>
    </citation>
    <scope>NUCLEOTIDE SEQUENCE [LARGE SCALE GENOMIC DNA]</scope>
    <source>
        <strain evidence="1 2">KU-64</strain>
    </source>
</reference>
<dbReference type="EMBL" id="AP024957">
    <property type="protein sequence ID" value="BCZ84358.1"/>
    <property type="molecule type" value="Genomic_DNA"/>
</dbReference>
<sequence length="101" mass="10904">MRRPRIIVEIGTLALDGFDERQCRTLADALERALTLRLAAGPARAYRNAAVDSLVARPLEVNACNAPAALGGALAERVWRSIGETQAKPAAHAGFTPDRRR</sequence>
<name>A0ABM7U010_9BURK</name>
<dbReference type="Proteomes" id="UP001319874">
    <property type="component" value="Chromosome 3"/>
</dbReference>
<organism evidence="1 2">
    <name type="scientific">Paraburkholderia terrae</name>
    <dbReference type="NCBI Taxonomy" id="311230"/>
    <lineage>
        <taxon>Bacteria</taxon>
        <taxon>Pseudomonadati</taxon>
        <taxon>Pseudomonadota</taxon>
        <taxon>Betaproteobacteria</taxon>
        <taxon>Burkholderiales</taxon>
        <taxon>Burkholderiaceae</taxon>
        <taxon>Paraburkholderia</taxon>
    </lineage>
</organism>
<evidence type="ECO:0000313" key="2">
    <source>
        <dbReference type="Proteomes" id="UP001319874"/>
    </source>
</evidence>
<evidence type="ECO:0000313" key="1">
    <source>
        <dbReference type="EMBL" id="BCZ84358.1"/>
    </source>
</evidence>
<protein>
    <submittedName>
        <fullName evidence="1">Uncharacterized protein</fullName>
    </submittedName>
</protein>
<accession>A0ABM7U010</accession>
<proteinExistence type="predicted"/>
<gene>
    <name evidence="1" type="ORF">PTKU64_80330</name>
</gene>